<dbReference type="CDD" id="cd07897">
    <property type="entry name" value="Adenylation_DNA_ligase_Bac1"/>
    <property type="match status" value="1"/>
</dbReference>
<evidence type="ECO:0000313" key="16">
    <source>
        <dbReference type="EMBL" id="SFC70822.1"/>
    </source>
</evidence>
<keyword evidence="3" id="KW-0132">Cell division</keyword>
<dbReference type="PROSITE" id="PS50160">
    <property type="entry name" value="DNA_LIGASE_A3"/>
    <property type="match status" value="1"/>
</dbReference>
<dbReference type="GO" id="GO:0051301">
    <property type="term" value="P:cell division"/>
    <property type="evidence" value="ECO:0007669"/>
    <property type="project" value="UniProtKB-KW"/>
</dbReference>
<evidence type="ECO:0000256" key="3">
    <source>
        <dbReference type="ARBA" id="ARBA00022618"/>
    </source>
</evidence>
<reference evidence="15 17" key="1">
    <citation type="submission" date="2015-03" db="EMBL/GenBank/DDBJ databases">
        <authorList>
            <person name="Lepp D."/>
            <person name="Hassan Y.I."/>
            <person name="Li X.-Z."/>
            <person name="Zhou T."/>
        </authorList>
    </citation>
    <scope>NUCLEOTIDE SEQUENCE [LARGE SCALE GENOMIC DNA]</scope>
    <source>
        <strain evidence="15 17">Cr7-05</strain>
    </source>
</reference>
<dbReference type="PROSITE" id="PS00697">
    <property type="entry name" value="DNA_LIGASE_A1"/>
    <property type="match status" value="1"/>
</dbReference>
<evidence type="ECO:0000256" key="13">
    <source>
        <dbReference type="ARBA" id="ARBA00034003"/>
    </source>
</evidence>
<dbReference type="GO" id="GO:0005524">
    <property type="term" value="F:ATP binding"/>
    <property type="evidence" value="ECO:0007669"/>
    <property type="project" value="UniProtKB-KW"/>
</dbReference>
<evidence type="ECO:0000256" key="1">
    <source>
        <dbReference type="ARBA" id="ARBA00012727"/>
    </source>
</evidence>
<dbReference type="GO" id="GO:0006260">
    <property type="term" value="P:DNA replication"/>
    <property type="evidence" value="ECO:0007669"/>
    <property type="project" value="UniProtKB-KW"/>
</dbReference>
<dbReference type="Pfam" id="PF04679">
    <property type="entry name" value="DNA_ligase_A_C"/>
    <property type="match status" value="1"/>
</dbReference>
<dbReference type="InterPro" id="IPR036599">
    <property type="entry name" value="DNA_ligase_N_sf"/>
</dbReference>
<dbReference type="Gene3D" id="2.40.50.140">
    <property type="entry name" value="Nucleic acid-binding proteins"/>
    <property type="match status" value="1"/>
</dbReference>
<dbReference type="InterPro" id="IPR012340">
    <property type="entry name" value="NA-bd_OB-fold"/>
</dbReference>
<dbReference type="Pfam" id="PF01068">
    <property type="entry name" value="DNA_ligase_A_M"/>
    <property type="match status" value="1"/>
</dbReference>
<dbReference type="Gene3D" id="1.10.3260.10">
    <property type="entry name" value="DNA ligase, ATP-dependent, N-terminal domain"/>
    <property type="match status" value="1"/>
</dbReference>
<evidence type="ECO:0000256" key="8">
    <source>
        <dbReference type="ARBA" id="ARBA00022840"/>
    </source>
</evidence>
<keyword evidence="7" id="KW-0227">DNA damage</keyword>
<dbReference type="Proteomes" id="UP000182258">
    <property type="component" value="Unassembled WGS sequence"/>
</dbReference>
<keyword evidence="17" id="KW-1185">Reference proteome</keyword>
<evidence type="ECO:0000256" key="10">
    <source>
        <dbReference type="ARBA" id="ARBA00023172"/>
    </source>
</evidence>
<keyword evidence="6" id="KW-0547">Nucleotide-binding</keyword>
<evidence type="ECO:0000256" key="6">
    <source>
        <dbReference type="ARBA" id="ARBA00022741"/>
    </source>
</evidence>
<dbReference type="InterPro" id="IPR016059">
    <property type="entry name" value="DNA_ligase_ATP-dep_CS"/>
</dbReference>
<proteinExistence type="predicted"/>
<keyword evidence="12" id="KW-0131">Cell cycle</keyword>
<evidence type="ECO:0000313" key="15">
    <source>
        <dbReference type="EMBL" id="KKC33657.1"/>
    </source>
</evidence>
<evidence type="ECO:0000313" key="18">
    <source>
        <dbReference type="Proteomes" id="UP000182258"/>
    </source>
</evidence>
<accession>A0A0F5PYB7</accession>
<dbReference type="SUPFAM" id="SSF50249">
    <property type="entry name" value="Nucleic acid-binding proteins"/>
    <property type="match status" value="1"/>
</dbReference>
<dbReference type="Pfam" id="PF04675">
    <property type="entry name" value="DNA_ligase_A_N"/>
    <property type="match status" value="1"/>
</dbReference>
<dbReference type="GO" id="GO:0046872">
    <property type="term" value="F:metal ion binding"/>
    <property type="evidence" value="ECO:0007669"/>
    <property type="project" value="UniProtKB-KW"/>
</dbReference>
<dbReference type="PANTHER" id="PTHR45674">
    <property type="entry name" value="DNA LIGASE 1/3 FAMILY MEMBER"/>
    <property type="match status" value="1"/>
</dbReference>
<dbReference type="Proteomes" id="UP000033519">
    <property type="component" value="Unassembled WGS sequence"/>
</dbReference>
<dbReference type="NCBIfam" id="NF006701">
    <property type="entry name" value="PRK09247.1"/>
    <property type="match status" value="1"/>
</dbReference>
<keyword evidence="2 16" id="KW-0436">Ligase</keyword>
<dbReference type="STRING" id="728005.SAMN04488059_10990"/>
<keyword evidence="5" id="KW-0479">Metal-binding</keyword>
<dbReference type="InterPro" id="IPR012308">
    <property type="entry name" value="DNA_ligase_ATP-dep_N"/>
</dbReference>
<name>A0A0F5PYB7_9HYPH</name>
<dbReference type="GO" id="GO:0003677">
    <property type="term" value="F:DNA binding"/>
    <property type="evidence" value="ECO:0007669"/>
    <property type="project" value="InterPro"/>
</dbReference>
<comment type="catalytic activity">
    <reaction evidence="13">
        <text>ATP + (deoxyribonucleotide)n-3'-hydroxyl + 5'-phospho-(deoxyribonucleotide)m = (deoxyribonucleotide)n+m + AMP + diphosphate.</text>
        <dbReference type="EC" id="6.5.1.1"/>
    </reaction>
</comment>
<dbReference type="PANTHER" id="PTHR45674:SF13">
    <property type="entry name" value="DNA LIGASE-RELATED"/>
    <property type="match status" value="1"/>
</dbReference>
<evidence type="ECO:0000259" key="14">
    <source>
        <dbReference type="PROSITE" id="PS50160"/>
    </source>
</evidence>
<evidence type="ECO:0000256" key="2">
    <source>
        <dbReference type="ARBA" id="ARBA00022598"/>
    </source>
</evidence>
<dbReference type="EMBL" id="LAPV01000085">
    <property type="protein sequence ID" value="KKC33657.1"/>
    <property type="molecule type" value="Genomic_DNA"/>
</dbReference>
<feature type="domain" description="ATP-dependent DNA ligase family profile" evidence="14">
    <location>
        <begin position="299"/>
        <end position="430"/>
    </location>
</feature>
<protein>
    <recommendedName>
        <fullName evidence="1">DNA ligase (ATP)</fullName>
        <ecNumber evidence="1">6.5.1.1</ecNumber>
    </recommendedName>
</protein>
<evidence type="ECO:0000256" key="9">
    <source>
        <dbReference type="ARBA" id="ARBA00022842"/>
    </source>
</evidence>
<keyword evidence="4" id="KW-0235">DNA replication</keyword>
<dbReference type="InterPro" id="IPR012309">
    <property type="entry name" value="DNA_ligase_ATP-dep_C"/>
</dbReference>
<dbReference type="PATRIC" id="fig|728005.3.peg.3972"/>
<dbReference type="GO" id="GO:0006281">
    <property type="term" value="P:DNA repair"/>
    <property type="evidence" value="ECO:0007669"/>
    <property type="project" value="UniProtKB-KW"/>
</dbReference>
<dbReference type="Gene3D" id="3.30.470.30">
    <property type="entry name" value="DNA ligase/mRNA capping enzyme"/>
    <property type="match status" value="1"/>
</dbReference>
<evidence type="ECO:0000256" key="12">
    <source>
        <dbReference type="ARBA" id="ARBA00023306"/>
    </source>
</evidence>
<dbReference type="InterPro" id="IPR026333">
    <property type="entry name" value="ATP_dep_DNA_lig_pp_1105_fam"/>
</dbReference>
<dbReference type="GO" id="GO:0003910">
    <property type="term" value="F:DNA ligase (ATP) activity"/>
    <property type="evidence" value="ECO:0007669"/>
    <property type="project" value="UniProtKB-EC"/>
</dbReference>
<reference evidence="16 18" key="2">
    <citation type="submission" date="2016-10" db="EMBL/GenBank/DDBJ databases">
        <authorList>
            <person name="de Groot N.N."/>
        </authorList>
    </citation>
    <scope>NUCLEOTIDE SEQUENCE [LARGE SCALE GENOMIC DNA]</scope>
    <source>
        <strain evidence="16 18">CGMCC 1.10210</strain>
    </source>
</reference>
<dbReference type="EMBL" id="FOMB01000009">
    <property type="protein sequence ID" value="SFC70822.1"/>
    <property type="molecule type" value="Genomic_DNA"/>
</dbReference>
<evidence type="ECO:0000256" key="7">
    <source>
        <dbReference type="ARBA" id="ARBA00022763"/>
    </source>
</evidence>
<dbReference type="GO" id="GO:0006310">
    <property type="term" value="P:DNA recombination"/>
    <property type="evidence" value="ECO:0007669"/>
    <property type="project" value="UniProtKB-KW"/>
</dbReference>
<keyword evidence="11" id="KW-0234">DNA repair</keyword>
<dbReference type="CDD" id="cd07972">
    <property type="entry name" value="OBF_DNA_ligase_Arch_LigB"/>
    <property type="match status" value="1"/>
</dbReference>
<keyword evidence="8" id="KW-0067">ATP-binding</keyword>
<dbReference type="SUPFAM" id="SSF56091">
    <property type="entry name" value="DNA ligase/mRNA capping enzyme, catalytic domain"/>
    <property type="match status" value="1"/>
</dbReference>
<dbReference type="InterPro" id="IPR012310">
    <property type="entry name" value="DNA_ligase_ATP-dep_cent"/>
</dbReference>
<dbReference type="OrthoDB" id="9767858at2"/>
<dbReference type="RefSeq" id="WP_046170344.1">
    <property type="nucleotide sequence ID" value="NZ_FOMB01000009.1"/>
</dbReference>
<dbReference type="SUPFAM" id="SSF117018">
    <property type="entry name" value="ATP-dependent DNA ligase DNA-binding domain"/>
    <property type="match status" value="1"/>
</dbReference>
<sequence>MKRFAQLLELLALTPSRTRKLAALTQYFREIPDPDRGFALAVLTGALTFRNVKPALLKDIVLREVDPTLFAMSYDYVGDLGETIALIWPHHGQQSDLPSLTDLIELFNMTSKAELPKLIAALLTQAGINERWAVVKLATGALRIGVSARLAKTALADMSGKDLQEIEEVWHGLKVPYLDLFAWLDGKAERPHVDQSARFHPLMLSNPIDEEKDLGRFDPKDFSAEWKWDGIRVQLVLGDGTVSLFSRTGDDIANAFPDIVENAQGVAVLDGELLVGKDFEPGSFNDLQQRLNKKVASAKHLKDSPAFIRVYDILFDGREDVRTLEWTERRRRLEAWLKANPQTRLDISEVLPFADWDDLAAQRRQGADEHGHEGVMIKLRGSPYVPGRPKGYWFKWKRDPNVVDAVLMYAQRGHGKRSSFYSDYTFGVWKGNEIVPIGKAYFGFTDEELKLLDKWIRANTLQAFGPVREVKKELVFEVAFDSAQESTRHKSGVALRFPRISRIRWDKPASEAATLADMAVFVAAS</sequence>
<evidence type="ECO:0000256" key="4">
    <source>
        <dbReference type="ARBA" id="ARBA00022705"/>
    </source>
</evidence>
<evidence type="ECO:0000313" key="17">
    <source>
        <dbReference type="Proteomes" id="UP000033519"/>
    </source>
</evidence>
<gene>
    <name evidence="16" type="ORF">SAMN04488059_10990</name>
    <name evidence="15" type="ORF">WH91_07335</name>
</gene>
<keyword evidence="9" id="KW-0460">Magnesium</keyword>
<dbReference type="NCBIfam" id="TIGR04120">
    <property type="entry name" value="DNA_lig_bact"/>
    <property type="match status" value="1"/>
</dbReference>
<dbReference type="EC" id="6.5.1.1" evidence="1"/>
<evidence type="ECO:0000256" key="11">
    <source>
        <dbReference type="ARBA" id="ARBA00023204"/>
    </source>
</evidence>
<keyword evidence="10" id="KW-0233">DNA recombination</keyword>
<evidence type="ECO:0000256" key="5">
    <source>
        <dbReference type="ARBA" id="ARBA00022723"/>
    </source>
</evidence>
<dbReference type="InterPro" id="IPR050191">
    <property type="entry name" value="ATP-dep_DNA_ligase"/>
</dbReference>
<dbReference type="AlphaFoldDB" id="A0A0F5PYB7"/>
<organism evidence="16 18">
    <name type="scientific">Devosia psychrophila</name>
    <dbReference type="NCBI Taxonomy" id="728005"/>
    <lineage>
        <taxon>Bacteria</taxon>
        <taxon>Pseudomonadati</taxon>
        <taxon>Pseudomonadota</taxon>
        <taxon>Alphaproteobacteria</taxon>
        <taxon>Hyphomicrobiales</taxon>
        <taxon>Devosiaceae</taxon>
        <taxon>Devosia</taxon>
    </lineage>
</organism>